<sequence>MPPLRTRSAGSRGGAWTPAWQVPPRERGSRCISAAFITDLGLHQGTCRTALKTAESEETSLGRGDPPYNDLFWSVENVLGFKVQSGFLSIHYCCLDSTNKRWER</sequence>
<protein>
    <submittedName>
        <fullName evidence="2">Uncharacterized protein</fullName>
    </submittedName>
</protein>
<name>A0A2I3HSV0_NOMLE</name>
<evidence type="ECO:0000313" key="3">
    <source>
        <dbReference type="Proteomes" id="UP000001073"/>
    </source>
</evidence>
<organism evidence="2 3">
    <name type="scientific">Nomascus leucogenys</name>
    <name type="common">Northern white-cheeked gibbon</name>
    <name type="synonym">Hylobates leucogenys</name>
    <dbReference type="NCBI Taxonomy" id="61853"/>
    <lineage>
        <taxon>Eukaryota</taxon>
        <taxon>Metazoa</taxon>
        <taxon>Chordata</taxon>
        <taxon>Craniata</taxon>
        <taxon>Vertebrata</taxon>
        <taxon>Euteleostomi</taxon>
        <taxon>Mammalia</taxon>
        <taxon>Eutheria</taxon>
        <taxon>Euarchontoglires</taxon>
        <taxon>Primates</taxon>
        <taxon>Haplorrhini</taxon>
        <taxon>Catarrhini</taxon>
        <taxon>Hylobatidae</taxon>
        <taxon>Nomascus</taxon>
    </lineage>
</organism>
<feature type="region of interest" description="Disordered" evidence="1">
    <location>
        <begin position="1"/>
        <end position="20"/>
    </location>
</feature>
<dbReference type="GeneTree" id="ENSGT00910000146893"/>
<dbReference type="AlphaFoldDB" id="A0A2I3HSV0"/>
<evidence type="ECO:0000313" key="2">
    <source>
        <dbReference type="Ensembl" id="ENSNLEP00000046617.1"/>
    </source>
</evidence>
<dbReference type="Proteomes" id="UP000001073">
    <property type="component" value="Chromosome 3"/>
</dbReference>
<dbReference type="OMA" id="LFWRVKN"/>
<reference evidence="2" key="2">
    <citation type="submission" date="2025-08" db="UniProtKB">
        <authorList>
            <consortium name="Ensembl"/>
        </authorList>
    </citation>
    <scope>IDENTIFICATION</scope>
</reference>
<dbReference type="EMBL" id="ADFV01127735">
    <property type="status" value="NOT_ANNOTATED_CDS"/>
    <property type="molecule type" value="Genomic_DNA"/>
</dbReference>
<accession>A0A2I3HSV0</accession>
<dbReference type="Ensembl" id="ENSNLET00000057632.1">
    <property type="protein sequence ID" value="ENSNLEP00000046617.1"/>
    <property type="gene ID" value="ENSNLEG00000034285.1"/>
</dbReference>
<keyword evidence="3" id="KW-1185">Reference proteome</keyword>
<reference evidence="2" key="3">
    <citation type="submission" date="2025-09" db="UniProtKB">
        <authorList>
            <consortium name="Ensembl"/>
        </authorList>
    </citation>
    <scope>IDENTIFICATION</scope>
</reference>
<evidence type="ECO:0000256" key="1">
    <source>
        <dbReference type="SAM" id="MobiDB-lite"/>
    </source>
</evidence>
<dbReference type="InParanoid" id="A0A2I3HSV0"/>
<reference evidence="2 3" key="1">
    <citation type="submission" date="2012-10" db="EMBL/GenBank/DDBJ databases">
        <authorList>
            <consortium name="Gibbon Genome Sequencing Consortium"/>
        </authorList>
    </citation>
    <scope>NUCLEOTIDE SEQUENCE [LARGE SCALE GENOMIC DNA]</scope>
</reference>
<proteinExistence type="predicted"/>